<protein>
    <recommendedName>
        <fullName evidence="8">LuxR family transcriptional regulator</fullName>
    </recommendedName>
</protein>
<sequence>MAAERVRILIVDDHPVVLFGLHLQFDAHDEMEVVGEARDVQGAYRAAEALRPDVIILDLVLGGRDGIEMIAELVRLHPMARIIVYSSQDERHFARRVLRAGARGYVAKGEHLSIVADAVTAVVAGDLFVSAAVQQMLVADFARGVALGRSRYEELSDREVQVLRMIGIGLSSQEIANDLSLSVKTVGTYRDRIKIKLGLDRARALEEAAREFVQSGGAG</sequence>
<organism evidence="6 7">
    <name type="scientific">Sphingomonas sanxanigenens DSM 19645 = NX02</name>
    <dbReference type="NCBI Taxonomy" id="1123269"/>
    <lineage>
        <taxon>Bacteria</taxon>
        <taxon>Pseudomonadati</taxon>
        <taxon>Pseudomonadota</taxon>
        <taxon>Alphaproteobacteria</taxon>
        <taxon>Sphingomonadales</taxon>
        <taxon>Sphingomonadaceae</taxon>
        <taxon>Sphingomonas</taxon>
    </lineage>
</organism>
<dbReference type="HOGENOM" id="CLU_000445_90_10_5"/>
<proteinExistence type="predicted"/>
<dbReference type="KEGG" id="ssan:NX02_08265"/>
<dbReference type="PATRIC" id="fig|1123269.5.peg.1619"/>
<dbReference type="PANTHER" id="PTHR43214">
    <property type="entry name" value="TWO-COMPONENT RESPONSE REGULATOR"/>
    <property type="match status" value="1"/>
</dbReference>
<reference evidence="6 7" key="1">
    <citation type="submission" date="2013-07" db="EMBL/GenBank/DDBJ databases">
        <title>Completed genome of Sphingomonas sanxanigenens NX02.</title>
        <authorList>
            <person name="Ma T."/>
            <person name="Huang H."/>
            <person name="Wu M."/>
            <person name="Li X."/>
            <person name="Li G."/>
        </authorList>
    </citation>
    <scope>NUCLEOTIDE SEQUENCE [LARGE SCALE GENOMIC DNA]</scope>
    <source>
        <strain evidence="6 7">NX02</strain>
    </source>
</reference>
<dbReference type="RefSeq" id="WP_025291634.1">
    <property type="nucleotide sequence ID" value="NZ_CP006644.1"/>
</dbReference>
<evidence type="ECO:0008006" key="8">
    <source>
        <dbReference type="Google" id="ProtNLM"/>
    </source>
</evidence>
<keyword evidence="7" id="KW-1185">Reference proteome</keyword>
<dbReference type="CDD" id="cd06170">
    <property type="entry name" value="LuxR_C_like"/>
    <property type="match status" value="1"/>
</dbReference>
<dbReference type="InterPro" id="IPR011006">
    <property type="entry name" value="CheY-like_superfamily"/>
</dbReference>
<feature type="domain" description="Response regulatory" evidence="5">
    <location>
        <begin position="7"/>
        <end position="123"/>
    </location>
</feature>
<evidence type="ECO:0000256" key="1">
    <source>
        <dbReference type="ARBA" id="ARBA00022553"/>
    </source>
</evidence>
<dbReference type="STRING" id="1123269.NX02_08265"/>
<dbReference type="InterPro" id="IPR039420">
    <property type="entry name" value="WalR-like"/>
</dbReference>
<dbReference type="SMART" id="SM00448">
    <property type="entry name" value="REC"/>
    <property type="match status" value="1"/>
</dbReference>
<dbReference type="InterPro" id="IPR000792">
    <property type="entry name" value="Tscrpt_reg_LuxR_C"/>
</dbReference>
<dbReference type="eggNOG" id="COG2197">
    <property type="taxonomic scope" value="Bacteria"/>
</dbReference>
<dbReference type="Pfam" id="PF00072">
    <property type="entry name" value="Response_reg"/>
    <property type="match status" value="1"/>
</dbReference>
<feature type="domain" description="HTH luxR-type" evidence="4">
    <location>
        <begin position="148"/>
        <end position="212"/>
    </location>
</feature>
<dbReference type="GO" id="GO:0000160">
    <property type="term" value="P:phosphorelay signal transduction system"/>
    <property type="evidence" value="ECO:0007669"/>
    <property type="project" value="InterPro"/>
</dbReference>
<dbReference type="EMBL" id="CP006644">
    <property type="protein sequence ID" value="AHE53377.1"/>
    <property type="molecule type" value="Genomic_DNA"/>
</dbReference>
<dbReference type="InterPro" id="IPR016032">
    <property type="entry name" value="Sig_transdc_resp-reg_C-effctor"/>
</dbReference>
<keyword evidence="1 3" id="KW-0597">Phosphoprotein</keyword>
<evidence type="ECO:0000256" key="2">
    <source>
        <dbReference type="ARBA" id="ARBA00023125"/>
    </source>
</evidence>
<dbReference type="SUPFAM" id="SSF46894">
    <property type="entry name" value="C-terminal effector domain of the bipartite response regulators"/>
    <property type="match status" value="1"/>
</dbReference>
<dbReference type="SMART" id="SM00421">
    <property type="entry name" value="HTH_LUXR"/>
    <property type="match status" value="1"/>
</dbReference>
<dbReference type="InterPro" id="IPR001789">
    <property type="entry name" value="Sig_transdc_resp-reg_receiver"/>
</dbReference>
<dbReference type="OrthoDB" id="9782896at2"/>
<dbReference type="PANTHER" id="PTHR43214:SF43">
    <property type="entry name" value="TWO-COMPONENT RESPONSE REGULATOR"/>
    <property type="match status" value="1"/>
</dbReference>
<dbReference type="AlphaFoldDB" id="W0AA62"/>
<evidence type="ECO:0000256" key="3">
    <source>
        <dbReference type="PROSITE-ProRule" id="PRU00169"/>
    </source>
</evidence>
<dbReference type="PROSITE" id="PS50110">
    <property type="entry name" value="RESPONSE_REGULATORY"/>
    <property type="match status" value="1"/>
</dbReference>
<evidence type="ECO:0000313" key="7">
    <source>
        <dbReference type="Proteomes" id="UP000018851"/>
    </source>
</evidence>
<gene>
    <name evidence="6" type="ORF">NX02_08265</name>
</gene>
<dbReference type="GO" id="GO:0006355">
    <property type="term" value="P:regulation of DNA-templated transcription"/>
    <property type="evidence" value="ECO:0007669"/>
    <property type="project" value="InterPro"/>
</dbReference>
<dbReference type="PRINTS" id="PR00038">
    <property type="entry name" value="HTHLUXR"/>
</dbReference>
<name>W0AA62_9SPHN</name>
<dbReference type="PROSITE" id="PS00622">
    <property type="entry name" value="HTH_LUXR_1"/>
    <property type="match status" value="1"/>
</dbReference>
<evidence type="ECO:0000259" key="5">
    <source>
        <dbReference type="PROSITE" id="PS50110"/>
    </source>
</evidence>
<dbReference type="PROSITE" id="PS50043">
    <property type="entry name" value="HTH_LUXR_2"/>
    <property type="match status" value="1"/>
</dbReference>
<dbReference type="SUPFAM" id="SSF52172">
    <property type="entry name" value="CheY-like"/>
    <property type="match status" value="1"/>
</dbReference>
<dbReference type="CDD" id="cd17535">
    <property type="entry name" value="REC_NarL-like"/>
    <property type="match status" value="1"/>
</dbReference>
<dbReference type="Proteomes" id="UP000018851">
    <property type="component" value="Chromosome"/>
</dbReference>
<dbReference type="GO" id="GO:0003677">
    <property type="term" value="F:DNA binding"/>
    <property type="evidence" value="ECO:0007669"/>
    <property type="project" value="UniProtKB-KW"/>
</dbReference>
<keyword evidence="2" id="KW-0238">DNA-binding</keyword>
<dbReference type="Pfam" id="PF00196">
    <property type="entry name" value="GerE"/>
    <property type="match status" value="1"/>
</dbReference>
<evidence type="ECO:0000313" key="6">
    <source>
        <dbReference type="EMBL" id="AHE53377.1"/>
    </source>
</evidence>
<accession>W0AA62</accession>
<feature type="modified residue" description="4-aspartylphosphate" evidence="3">
    <location>
        <position position="58"/>
    </location>
</feature>
<dbReference type="Gene3D" id="3.40.50.2300">
    <property type="match status" value="1"/>
</dbReference>
<dbReference type="InterPro" id="IPR058245">
    <property type="entry name" value="NreC/VraR/RcsB-like_REC"/>
</dbReference>
<evidence type="ECO:0000259" key="4">
    <source>
        <dbReference type="PROSITE" id="PS50043"/>
    </source>
</evidence>